<reference evidence="1" key="1">
    <citation type="submission" date="2018-05" db="EMBL/GenBank/DDBJ databases">
        <authorList>
            <person name="Lanie J.A."/>
            <person name="Ng W.-L."/>
            <person name="Kazmierczak K.M."/>
            <person name="Andrzejewski T.M."/>
            <person name="Davidsen T.M."/>
            <person name="Wayne K.J."/>
            <person name="Tettelin H."/>
            <person name="Glass J.I."/>
            <person name="Rusch D."/>
            <person name="Podicherti R."/>
            <person name="Tsui H.-C.T."/>
            <person name="Winkler M.E."/>
        </authorList>
    </citation>
    <scope>NUCLEOTIDE SEQUENCE</scope>
</reference>
<dbReference type="AlphaFoldDB" id="A0A382E1I4"/>
<name>A0A382E1I4_9ZZZZ</name>
<evidence type="ECO:0000313" key="1">
    <source>
        <dbReference type="EMBL" id="SVB43851.1"/>
    </source>
</evidence>
<dbReference type="InterPro" id="IPR029068">
    <property type="entry name" value="Glyas_Bleomycin-R_OHBP_Dase"/>
</dbReference>
<accession>A0A382E1I4</accession>
<dbReference type="SUPFAM" id="SSF54593">
    <property type="entry name" value="Glyoxalase/Bleomycin resistance protein/Dihydroxybiphenyl dioxygenase"/>
    <property type="match status" value="1"/>
</dbReference>
<feature type="non-terminal residue" evidence="1">
    <location>
        <position position="1"/>
    </location>
</feature>
<protein>
    <submittedName>
        <fullName evidence="1">Uncharacterized protein</fullName>
    </submittedName>
</protein>
<sequence length="33" mass="3716">AEFAIEPHDLRPGLKIAFVRAPGDVRIELLERS</sequence>
<dbReference type="EMBL" id="UINC01041926">
    <property type="protein sequence ID" value="SVB43851.1"/>
    <property type="molecule type" value="Genomic_DNA"/>
</dbReference>
<gene>
    <name evidence="1" type="ORF">METZ01_LOCUS196705</name>
</gene>
<organism evidence="1">
    <name type="scientific">marine metagenome</name>
    <dbReference type="NCBI Taxonomy" id="408172"/>
    <lineage>
        <taxon>unclassified sequences</taxon>
        <taxon>metagenomes</taxon>
        <taxon>ecological metagenomes</taxon>
    </lineage>
</organism>
<proteinExistence type="predicted"/>